<organism evidence="1 2">
    <name type="scientific">Sutcliffiella tianshenii</name>
    <dbReference type="NCBI Taxonomy" id="1463404"/>
    <lineage>
        <taxon>Bacteria</taxon>
        <taxon>Bacillati</taxon>
        <taxon>Bacillota</taxon>
        <taxon>Bacilli</taxon>
        <taxon>Bacillales</taxon>
        <taxon>Bacillaceae</taxon>
        <taxon>Sutcliffiella</taxon>
    </lineage>
</organism>
<dbReference type="EMBL" id="JAFBED010000005">
    <property type="protein sequence ID" value="MBM7620849.1"/>
    <property type="molecule type" value="Genomic_DNA"/>
</dbReference>
<comment type="caution">
    <text evidence="1">The sequence shown here is derived from an EMBL/GenBank/DDBJ whole genome shotgun (WGS) entry which is preliminary data.</text>
</comment>
<proteinExistence type="predicted"/>
<evidence type="ECO:0000313" key="1">
    <source>
        <dbReference type="EMBL" id="MBM7620849.1"/>
    </source>
</evidence>
<evidence type="ECO:0000313" key="2">
    <source>
        <dbReference type="Proteomes" id="UP000737402"/>
    </source>
</evidence>
<gene>
    <name evidence="1" type="ORF">JOC95_002704</name>
</gene>
<sequence>MKKVAVVVLFVGIIALTTVVVHHYDIYSIHHSEADIQTYLNDWYKEDQPLLLELHALGKSSTVIATYLHNKEKIGAIIFEKGMNRKLKPVRVLENHDFYSELVETNKGTYALFLGENRDLAIKTIVTDIVGEDGENEITIPPQSYFTKIEIAESAIKSGAAPIYFYKTLQGALGATSEHGGMELLFMDKVNQTYMLHSLENNSLNTVLGSFEHTEAGYRISSDKKKDTYSMKGEKTFCFEEKQVKSADGELNYIHGLIPDKKEVEKVVLEVELEDEMIFQAASEVKNQQFLLHVEIPEHFIKEGKVVRKFHLYDREGKFLGTEMKL</sequence>
<keyword evidence="2" id="KW-1185">Reference proteome</keyword>
<dbReference type="RefSeq" id="WP_204416998.1">
    <property type="nucleotide sequence ID" value="NZ_JAFBED010000005.1"/>
</dbReference>
<reference evidence="1 2" key="1">
    <citation type="submission" date="2021-01" db="EMBL/GenBank/DDBJ databases">
        <title>Genomic Encyclopedia of Type Strains, Phase IV (KMG-IV): sequencing the most valuable type-strain genomes for metagenomic binning, comparative biology and taxonomic classification.</title>
        <authorList>
            <person name="Goeker M."/>
        </authorList>
    </citation>
    <scope>NUCLEOTIDE SEQUENCE [LARGE SCALE GENOMIC DNA]</scope>
    <source>
        <strain evidence="1 2">DSM 25879</strain>
    </source>
</reference>
<dbReference type="Proteomes" id="UP000737402">
    <property type="component" value="Unassembled WGS sequence"/>
</dbReference>
<accession>A0ABS2P1M4</accession>
<protein>
    <recommendedName>
        <fullName evidence="3">DUF4825 domain-containing protein</fullName>
    </recommendedName>
</protein>
<name>A0ABS2P1M4_9BACI</name>
<evidence type="ECO:0008006" key="3">
    <source>
        <dbReference type="Google" id="ProtNLM"/>
    </source>
</evidence>